<proteinExistence type="predicted"/>
<reference evidence="2 3" key="1">
    <citation type="journal article" date="2020" name="Fungal Divers.">
        <title>Resolving the Mortierellaceae phylogeny through synthesis of multi-gene phylogenetics and phylogenomics.</title>
        <authorList>
            <person name="Vandepol N."/>
            <person name="Liber J."/>
            <person name="Desiro A."/>
            <person name="Na H."/>
            <person name="Kennedy M."/>
            <person name="Barry K."/>
            <person name="Grigoriev I.V."/>
            <person name="Miller A.N."/>
            <person name="O'Donnell K."/>
            <person name="Stajich J.E."/>
            <person name="Bonito G."/>
        </authorList>
    </citation>
    <scope>NUCLEOTIDE SEQUENCE [LARGE SCALE GENOMIC DNA]</scope>
    <source>
        <strain evidence="2 3">AD045</strain>
    </source>
</reference>
<gene>
    <name evidence="2" type="ORF">BGZ96_002154</name>
</gene>
<evidence type="ECO:0000256" key="1">
    <source>
        <dbReference type="SAM" id="Coils"/>
    </source>
</evidence>
<comment type="caution">
    <text evidence="2">The sequence shown here is derived from an EMBL/GenBank/DDBJ whole genome shotgun (WGS) entry which is preliminary data.</text>
</comment>
<dbReference type="EMBL" id="JAAAIM010000014">
    <property type="protein sequence ID" value="KAG0298139.1"/>
    <property type="molecule type" value="Genomic_DNA"/>
</dbReference>
<keyword evidence="1" id="KW-0175">Coiled coil</keyword>
<dbReference type="SUPFAM" id="SSF48371">
    <property type="entry name" value="ARM repeat"/>
    <property type="match status" value="2"/>
</dbReference>
<protein>
    <recommendedName>
        <fullName evidence="4">ARM repeat-containing protein</fullName>
    </recommendedName>
</protein>
<accession>A0ABQ7KFA0</accession>
<dbReference type="SMART" id="SM00567">
    <property type="entry name" value="EZ_HEAT"/>
    <property type="match status" value="15"/>
</dbReference>
<dbReference type="PANTHER" id="PTHR12697:SF5">
    <property type="entry name" value="DEOXYHYPUSINE HYDROXYLASE"/>
    <property type="match status" value="1"/>
</dbReference>
<keyword evidence="3" id="KW-1185">Reference proteome</keyword>
<dbReference type="Pfam" id="PF13646">
    <property type="entry name" value="HEAT_2"/>
    <property type="match status" value="6"/>
</dbReference>
<evidence type="ECO:0008006" key="4">
    <source>
        <dbReference type="Google" id="ProtNLM"/>
    </source>
</evidence>
<dbReference type="InterPro" id="IPR016024">
    <property type="entry name" value="ARM-type_fold"/>
</dbReference>
<dbReference type="Proteomes" id="UP001194696">
    <property type="component" value="Unassembled WGS sequence"/>
</dbReference>
<evidence type="ECO:0000313" key="3">
    <source>
        <dbReference type="Proteomes" id="UP001194696"/>
    </source>
</evidence>
<organism evidence="2 3">
    <name type="scientific">Linnemannia gamsii</name>
    <dbReference type="NCBI Taxonomy" id="64522"/>
    <lineage>
        <taxon>Eukaryota</taxon>
        <taxon>Fungi</taxon>
        <taxon>Fungi incertae sedis</taxon>
        <taxon>Mucoromycota</taxon>
        <taxon>Mortierellomycotina</taxon>
        <taxon>Mortierellomycetes</taxon>
        <taxon>Mortierellales</taxon>
        <taxon>Mortierellaceae</taxon>
        <taxon>Linnemannia</taxon>
    </lineage>
</organism>
<dbReference type="Gene3D" id="1.25.10.10">
    <property type="entry name" value="Leucine-rich Repeat Variant"/>
    <property type="match status" value="7"/>
</dbReference>
<sequence>MGVSALGKAARANEALILSEDALYEFIAGCKYNPRYEIDDTAEVRFAASRALGVQNTQPEANISMLINALQDEDKELRVETAKALGEQKTLPETAILALTDALQDSNDEVKIEAAQALSGQSTPLPEATISILIHGLQDKSKKIRYWTANVLSNRKETLSEAHISALINVLQDEDESIKVLAAMALVNQETLPEAAIPILSNLLQDDNKDFRSLVANALQKHSRLPEAIISALSKALQDDHQTSRLAAVIALGGQSTLSEVAISALCNALQDKSVKSMVRSMVVPILGRQSVLSEAAILALSNAALKDDNKKIRLQATVTLKNQSMLPESVIIALGDALNDSYNYVRMWAAMVLGDQNTLPEKAIFALIGALQDKDEGVSYIAADILRAQKTLPEVATRSLSEILSAGDNEYIKSAAAIGLLSPNSLSETAISALTGALFDKNKGIRFIAAIGLSMQITLSEVTLSALSNALQDEYEQVRFVAAMALSNQSVLPEATIFALISALQDDCEYVGFAAAKALRVQKALSDVAISALNDKLQDHSKEISSAAASTIDEQNILPEAAVSALSKSLQDENKEVRCGAAAVLGIQKVLPEAVISALINVLQDEDEGVRSIAANALVGQKMLSEAAISTLSNALQDNCEAVKLDTVRALAGQNTLPETAIAALSRALQDDIEEEVRFAVAEVLIGQKELPEVAISALNNALQDGYEEVRVAAVIALSRQKVLSETAISALSEVLQGTEENMKAAAITALSEQKVLPECAISALIYTLQDDNTHMRFIAAKALSQQKSLSEQAISALTQALWSSNASVRHVIVVALRGQKTLSENVISALIHSLQDEDSEVRYAAIDVLREQNTLSEDAILVLIHALKDNDEAVRFAAARVLSRENTQPEATTLALSKALLKDDSGRVRGAAARALRGQKALPKVALSALIHALQDDTKEVRSAAVWALGWNIEQIYSLLPSLELDELQTLYAKFFLIKNLAEARAHKEAKPEQADRLYKQVEATLLKLAEEQGVKPSDPEVRMSETLEQSALRQLIAKVYFEHGAVLNLLKQTDSAQASYQQAQAWGNPDAAMQLNRGLPVSGPRSVSSAYKDIQAISYALGHSSLNPQSALKKVAEYVKQHPHSLLILDGLAPSNVDFVLKWLKPSLGSAQLIYTTPQSMTEQLGTKLNPLLETEAQTNSVTARALMILKQAAWLGEDPIPFAFFVNERQQVDLEAIQVLYDKQLAIMEIDRDTQSLKLNSVFLGGVQNQYLSEQRSLLEKNIQRLSDAFSYLTDNESTSGRQSQPEDLKPYADLVHTLLFKTCASFSKNLPALHQVLTLGSSLARLYYQYHGELKLAHECLQKAQNFFKQGLSEELIEQFEQAPEDFTAQSPSEEETALLKLYAQEYLYQSGTLASQLVSRGQWLDQHSTQFDERTRAELLVDQGIIQKEVEDGQPEDQRNYQAALDLLCETQRIYLKHDTQNQRQALGMLSIYLGETYLANQDFESGITHTCQILHYDGKRKERQARAYFMLARAFDEAEYGALAKLFIDLAAHLQIGSRQTKTEALRLKIELKLLQRHKQTTSHPGYVSAARWEKQADLSEYCEKQLVLGSAPSERISRAQIQDLETAAYGWLWQHHSAAEFDAEEAVLAEKRAELDAQEKDRAKKHKQQREREEQWYRTLEQRIDLKAQENKQISLFAEQFKEALLYQMVQQLRHANGEPMPMGKAELTEGLIDAVSGLLPEIQFDLLEGGITAAVDLAAVVQGVAKTLSKRQQMKERAEAQQVADALAAAGQKPKSLQVRDRIEQQIGEMANYAARCWQPVLSAHTWPITDIGKLAEYGARRVMSYLKTGQIRRGRNSLSKWP</sequence>
<name>A0ABQ7KFA0_9FUNG</name>
<dbReference type="InterPro" id="IPR004155">
    <property type="entry name" value="PBS_lyase_HEAT"/>
</dbReference>
<dbReference type="PANTHER" id="PTHR12697">
    <property type="entry name" value="PBS LYASE HEAT-LIKE PROTEIN"/>
    <property type="match status" value="1"/>
</dbReference>
<evidence type="ECO:0000313" key="2">
    <source>
        <dbReference type="EMBL" id="KAG0298139.1"/>
    </source>
</evidence>
<dbReference type="InterPro" id="IPR011989">
    <property type="entry name" value="ARM-like"/>
</dbReference>
<feature type="coiled-coil region" evidence="1">
    <location>
        <begin position="1629"/>
        <end position="1671"/>
    </location>
</feature>